<name>A0AAW2H9T6_9NEOP</name>
<dbReference type="AlphaFoldDB" id="A0AAW2H9T6"/>
<evidence type="ECO:0000313" key="1">
    <source>
        <dbReference type="EMBL" id="KAL0266551.1"/>
    </source>
</evidence>
<reference evidence="1" key="1">
    <citation type="journal article" date="2024" name="Gigascience">
        <title>Chromosome-level genome of the poultry shaft louse Menopon gallinae provides insight into the host-switching and adaptive evolution of parasitic lice.</title>
        <authorList>
            <person name="Xu Y."/>
            <person name="Ma L."/>
            <person name="Liu S."/>
            <person name="Liang Y."/>
            <person name="Liu Q."/>
            <person name="He Z."/>
            <person name="Tian L."/>
            <person name="Duan Y."/>
            <person name="Cai W."/>
            <person name="Li H."/>
            <person name="Song F."/>
        </authorList>
    </citation>
    <scope>NUCLEOTIDE SEQUENCE</scope>
    <source>
        <strain evidence="1">Cailab_2023a</strain>
    </source>
</reference>
<comment type="caution">
    <text evidence="1">The sequence shown here is derived from an EMBL/GenBank/DDBJ whole genome shotgun (WGS) entry which is preliminary data.</text>
</comment>
<organism evidence="1">
    <name type="scientific">Menopon gallinae</name>
    <name type="common">poultry shaft louse</name>
    <dbReference type="NCBI Taxonomy" id="328185"/>
    <lineage>
        <taxon>Eukaryota</taxon>
        <taxon>Metazoa</taxon>
        <taxon>Ecdysozoa</taxon>
        <taxon>Arthropoda</taxon>
        <taxon>Hexapoda</taxon>
        <taxon>Insecta</taxon>
        <taxon>Pterygota</taxon>
        <taxon>Neoptera</taxon>
        <taxon>Paraneoptera</taxon>
        <taxon>Psocodea</taxon>
        <taxon>Troctomorpha</taxon>
        <taxon>Phthiraptera</taxon>
        <taxon>Amblycera</taxon>
        <taxon>Menoponidae</taxon>
        <taxon>Menopon</taxon>
    </lineage>
</organism>
<gene>
    <name evidence="1" type="ORF">PYX00_009061</name>
</gene>
<sequence>MVPTGKIGPITPRKIVPEPIVTPTSFRNPAPVWERIDEGPNPYQPPVYKYTLYDFARKYGRRTLISPPEEEYYKVWRFGF</sequence>
<proteinExistence type="predicted"/>
<protein>
    <submittedName>
        <fullName evidence="1">Uncharacterized protein</fullName>
    </submittedName>
</protein>
<dbReference type="EMBL" id="JARGDH010000005">
    <property type="protein sequence ID" value="KAL0266551.1"/>
    <property type="molecule type" value="Genomic_DNA"/>
</dbReference>
<accession>A0AAW2H9T6</accession>